<dbReference type="GO" id="GO:0005524">
    <property type="term" value="F:ATP binding"/>
    <property type="evidence" value="ECO:0007669"/>
    <property type="project" value="UniProtKB-KW"/>
</dbReference>
<dbReference type="InterPro" id="IPR007421">
    <property type="entry name" value="Schlafen_AlbA_2_dom"/>
</dbReference>
<evidence type="ECO:0000259" key="1">
    <source>
        <dbReference type="Pfam" id="PF04326"/>
    </source>
</evidence>
<dbReference type="Gene3D" id="3.30.565.60">
    <property type="match status" value="1"/>
</dbReference>
<dbReference type="Proteomes" id="UP001303532">
    <property type="component" value="Chromosome"/>
</dbReference>
<keyword evidence="2" id="KW-0547">Nucleotide-binding</keyword>
<evidence type="ECO:0000313" key="2">
    <source>
        <dbReference type="EMBL" id="WOV84731.1"/>
    </source>
</evidence>
<accession>A0ABZ0KZB7</accession>
<sequence length="565" mass="63935">MRSVDEIEPLLDQLEHCIADDLEDQDLDFKEWDNRSFNDNVKKIIHMAICMANGGGGHVVYGVADKVQKRINAIRGVPSDLDLYALQQRVYEKTDPHLSAVFKLISVPEGTGTLLVVSVTGEMAPYTNTDGSASIRKGDQCIPLTGSLRKEMVGSSVALDITAEIIPEEWTSLVSAAALEKVREKMVEVSVPEDLLNMDDLNLLKSIGALKGRYFTKGGLLIFGKSEAIQRLLPEYRWAYRKMRNDTDYIGRDEGYQPIPVALHELERYLATNNPIITVESGLFHQEFSTYPKIAIREALMNAFTHRDYRIFGTVMLKQYPDKLILTNPGSFIGGINSENILHHPSVPRNHHLMELLDRLHLVNRTNMGVPRIYRSLLIEGKEPPSYREIGNSIELNLIASSLFPDFKKFISDLSKKGVSLDVDHLLILQYLLRHEQIDTHIAMRVAQRGQDQARELLSNLTNDLRLLEAIGRGKGRYYTLSKITSDALKGKMSYERQINLDDEAVKMRILTLLRDEDLTNKDIRDMTGWDRKKVYSIVKQLESEGVVMLGIGRGAKYTLLPKTD</sequence>
<dbReference type="PANTHER" id="PTHR30595:SF6">
    <property type="entry name" value="SCHLAFEN ALBA-2 DOMAIN-CONTAINING PROTEIN"/>
    <property type="match status" value="1"/>
</dbReference>
<keyword evidence="3" id="KW-1185">Reference proteome</keyword>
<name>A0ABZ0KZB7_9BACL</name>
<dbReference type="InterPro" id="IPR036390">
    <property type="entry name" value="WH_DNA-bd_sf"/>
</dbReference>
<dbReference type="Gene3D" id="1.10.10.10">
    <property type="entry name" value="Winged helix-like DNA-binding domain superfamily/Winged helix DNA-binding domain"/>
    <property type="match status" value="1"/>
</dbReference>
<dbReference type="EMBL" id="CP116341">
    <property type="protein sequence ID" value="WOV84731.1"/>
    <property type="molecule type" value="Genomic_DNA"/>
</dbReference>
<dbReference type="InterPro" id="IPR036388">
    <property type="entry name" value="WH-like_DNA-bd_sf"/>
</dbReference>
<organism evidence="2 3">
    <name type="scientific">Sporosarcina jeotgali</name>
    <dbReference type="NCBI Taxonomy" id="3020056"/>
    <lineage>
        <taxon>Bacteria</taxon>
        <taxon>Bacillati</taxon>
        <taxon>Bacillota</taxon>
        <taxon>Bacilli</taxon>
        <taxon>Bacillales</taxon>
        <taxon>Caryophanaceae</taxon>
        <taxon>Sporosarcina</taxon>
    </lineage>
</organism>
<dbReference type="PANTHER" id="PTHR30595">
    <property type="entry name" value="GLPR-RELATED TRANSCRIPTIONAL REPRESSOR"/>
    <property type="match status" value="1"/>
</dbReference>
<dbReference type="RefSeq" id="WP_323692377.1">
    <property type="nucleotide sequence ID" value="NZ_CP116341.1"/>
</dbReference>
<reference evidence="2 3" key="1">
    <citation type="submission" date="2023-01" db="EMBL/GenBank/DDBJ databases">
        <title>Sporosarcina sp. nov., isolated from Korean tranditional fermented seafood 'Jeotgal'.</title>
        <authorList>
            <person name="Yang A.-I."/>
        </authorList>
    </citation>
    <scope>NUCLEOTIDE SEQUENCE [LARGE SCALE GENOMIC DNA]</scope>
    <source>
        <strain evidence="2 3">B2O-1</strain>
    </source>
</reference>
<feature type="domain" description="Schlafen AlbA-2" evidence="1">
    <location>
        <begin position="23"/>
        <end position="144"/>
    </location>
</feature>
<protein>
    <submittedName>
        <fullName evidence="2">ATP-binding protein</fullName>
    </submittedName>
</protein>
<dbReference type="InterPro" id="IPR038461">
    <property type="entry name" value="Schlafen_AlbA_2_dom_sf"/>
</dbReference>
<dbReference type="InterPro" id="IPR038475">
    <property type="entry name" value="RecG_C_sf"/>
</dbReference>
<keyword evidence="2" id="KW-0067">ATP-binding</keyword>
<dbReference type="Pfam" id="PF04326">
    <property type="entry name" value="SLFN_AlbA_2"/>
    <property type="match status" value="1"/>
</dbReference>
<evidence type="ECO:0000313" key="3">
    <source>
        <dbReference type="Proteomes" id="UP001303532"/>
    </source>
</evidence>
<gene>
    <name evidence="2" type="ORF">PGH26_02050</name>
</gene>
<dbReference type="SUPFAM" id="SSF46785">
    <property type="entry name" value="Winged helix' DNA-binding domain"/>
    <property type="match status" value="1"/>
</dbReference>
<dbReference type="Gene3D" id="3.30.950.30">
    <property type="entry name" value="Schlafen, AAA domain"/>
    <property type="match status" value="1"/>
</dbReference>
<proteinExistence type="predicted"/>
<dbReference type="Pfam" id="PF13749">
    <property type="entry name" value="HATPase_c_4"/>
    <property type="match status" value="1"/>
</dbReference>